<feature type="binding site" evidence="6">
    <location>
        <position position="483"/>
    </location>
    <ligand>
        <name>ATP</name>
        <dbReference type="ChEBI" id="CHEBI:30616"/>
    </ligand>
</feature>
<dbReference type="GO" id="GO:0005524">
    <property type="term" value="F:ATP binding"/>
    <property type="evidence" value="ECO:0007669"/>
    <property type="project" value="UniProtKB-KW"/>
</dbReference>
<keyword evidence="6" id="KW-0460">Magnesium</keyword>
<evidence type="ECO:0000259" key="10">
    <source>
        <dbReference type="Pfam" id="PF13090"/>
    </source>
</evidence>
<feature type="binding site" evidence="6">
    <location>
        <position position="419"/>
    </location>
    <ligand>
        <name>Mg(2+)</name>
        <dbReference type="ChEBI" id="CHEBI:18420"/>
    </ligand>
</feature>
<dbReference type="InterPro" id="IPR003414">
    <property type="entry name" value="PP_kinase"/>
</dbReference>
<comment type="PTM">
    <text evidence="6 7">An intermediate of this reaction is the autophosphorylated ppk in which a phosphate is covalently linked to a histidine residue through a N-P bond.</text>
</comment>
<dbReference type="InterPro" id="IPR025198">
    <property type="entry name" value="PPK_N_dom"/>
</dbReference>
<feature type="domain" description="Polyphosphate kinase C-terminal" evidence="11">
    <location>
        <begin position="345"/>
        <end position="510"/>
    </location>
</feature>
<dbReference type="PANTHER" id="PTHR30218:SF0">
    <property type="entry name" value="POLYPHOSPHATE KINASE"/>
    <property type="match status" value="1"/>
</dbReference>
<dbReference type="RefSeq" id="WP_084121740.1">
    <property type="nucleotide sequence ID" value="NZ_LT838813.1"/>
</dbReference>
<dbReference type="NCBIfam" id="TIGR03705">
    <property type="entry name" value="poly_P_kin"/>
    <property type="match status" value="1"/>
</dbReference>
<dbReference type="NCBIfam" id="NF003921">
    <property type="entry name" value="PRK05443.2-2"/>
    <property type="match status" value="1"/>
</dbReference>
<dbReference type="InterPro" id="IPR036830">
    <property type="entry name" value="PP_kinase_middle_dom_sf"/>
</dbReference>
<dbReference type="GO" id="GO:0006799">
    <property type="term" value="P:polyphosphate biosynthetic process"/>
    <property type="evidence" value="ECO:0007669"/>
    <property type="project" value="UniProtKB-UniRule"/>
</dbReference>
<name>A0A1W2H7U6_9BACT</name>
<dbReference type="OrthoDB" id="9761456at2"/>
<keyword evidence="2 6" id="KW-0808">Transferase</keyword>
<dbReference type="EMBL" id="LT838813">
    <property type="protein sequence ID" value="SMD44975.1"/>
    <property type="molecule type" value="Genomic_DNA"/>
</dbReference>
<keyword evidence="5 6" id="KW-0067">ATP-binding</keyword>
<evidence type="ECO:0000256" key="3">
    <source>
        <dbReference type="ARBA" id="ARBA00022741"/>
    </source>
</evidence>
<evidence type="ECO:0000256" key="6">
    <source>
        <dbReference type="HAMAP-Rule" id="MF_00347"/>
    </source>
</evidence>
<evidence type="ECO:0000256" key="2">
    <source>
        <dbReference type="ARBA" id="ARBA00022679"/>
    </source>
</evidence>
<dbReference type="EC" id="2.7.4.1" evidence="6 7"/>
<dbReference type="HAMAP" id="MF_00347">
    <property type="entry name" value="Polyphosphate_kinase"/>
    <property type="match status" value="1"/>
</dbReference>
<dbReference type="SUPFAM" id="SSF140356">
    <property type="entry name" value="PPK N-terminal domain-like"/>
    <property type="match status" value="1"/>
</dbReference>
<feature type="binding site" evidence="6">
    <location>
        <position position="56"/>
    </location>
    <ligand>
        <name>ATP</name>
        <dbReference type="ChEBI" id="CHEBI:30616"/>
    </ligand>
</feature>
<dbReference type="Gene3D" id="3.30.870.10">
    <property type="entry name" value="Endonuclease Chain A"/>
    <property type="match status" value="2"/>
</dbReference>
<evidence type="ECO:0000313" key="13">
    <source>
        <dbReference type="Proteomes" id="UP000192333"/>
    </source>
</evidence>
<dbReference type="GO" id="GO:0009358">
    <property type="term" value="C:polyphosphate kinase complex"/>
    <property type="evidence" value="ECO:0007669"/>
    <property type="project" value="InterPro"/>
</dbReference>
<feature type="domain" description="Polyphosphate kinase N-terminal" evidence="9">
    <location>
        <begin position="19"/>
        <end position="121"/>
    </location>
</feature>
<comment type="catalytic activity">
    <reaction evidence="6 7">
        <text>[phosphate](n) + ATP = [phosphate](n+1) + ADP</text>
        <dbReference type="Rhea" id="RHEA:19573"/>
        <dbReference type="Rhea" id="RHEA-COMP:9859"/>
        <dbReference type="Rhea" id="RHEA-COMP:14280"/>
        <dbReference type="ChEBI" id="CHEBI:16838"/>
        <dbReference type="ChEBI" id="CHEBI:30616"/>
        <dbReference type="ChEBI" id="CHEBI:456216"/>
        <dbReference type="EC" id="2.7.4.1"/>
    </reaction>
</comment>
<sequence length="708" mass="82654">MKVASKDKFDSIIESSDLVSRDLSWLKFNDRVLDQSKKEQRSIFEKLKFLAITASNLDEFFMIRIGSLYNYLDYEKERVDYSGLREEPFKMRLMLECQEFHKRQQEHFLNNLLPKMSESGFILSNVRNLEMEEQDYIKSYFMKAVYPMLTPMVFDGYRTFPILMNKLLVFGVVTLAPGDKKENKKLSFVQIPANIPRFFEIEREDVVIYVPIEEVIRENIITLFRNVNIESINLFRITRNGDFTLEESEDMDANFLEEVKRKLNERKTGRVVRIEIEEGYSRWMINLLKERWNIQDDSIFKVDRTSMMDFSGFWQVIGNRRFKDKIPQIPTPVPPISYPEDGTDDIFQVLRGRDILLHHPYNNIDPILELIEKAVEDPNVMAIKMTIYRLAKDSRITKALLRAAENGKHVSVLFEVKARFDEENNIREAKKLQKAGCFVIYGISNLKTHTKLLLIVKKDENNYVTRYVHLGSGNYNEDTARLYTDIGLLTTNEVLANDVSEFFNVITGHSMPMTYQNLITAPRDMRNQLIEFIEQEAENARNGLPSGIFIKVNSLEDSEIIYALYRASQSGVMIKLIIRGICCLRPGRAGLSENIQVLSLVGDFLEHSRIYHFHNNGKTRTYAGSADMMVRSFDKRLESLFRIEDSFLEKQLMNILSYNLRDNTNSYIMMEDGTYVPKIPQVDEAEFNVHKEFFSVRIEDVLSVKLVH</sequence>
<keyword evidence="4 6" id="KW-0418">Kinase</keyword>
<protein>
    <recommendedName>
        <fullName evidence="6 7">Polyphosphate kinase</fullName>
        <ecNumber evidence="6 7">2.7.4.1</ecNumber>
    </recommendedName>
    <alternativeName>
        <fullName evidence="6">ATP-polyphosphate phosphotransferase</fullName>
    </alternativeName>
    <alternativeName>
        <fullName evidence="6">Polyphosphoric acid kinase</fullName>
    </alternativeName>
</protein>
<evidence type="ECO:0000256" key="1">
    <source>
        <dbReference type="ARBA" id="ARBA00022553"/>
    </source>
</evidence>
<gene>
    <name evidence="6" type="primary">ppk</name>
    <name evidence="12" type="ORF">SAMN00777080_3613</name>
</gene>
<reference evidence="13" key="1">
    <citation type="submission" date="2017-04" db="EMBL/GenBank/DDBJ databases">
        <authorList>
            <person name="Varghese N."/>
            <person name="Submissions S."/>
        </authorList>
    </citation>
    <scope>NUCLEOTIDE SEQUENCE [LARGE SCALE GENOMIC DNA]</scope>
    <source>
        <strain evidence="13">DSM 16537</strain>
    </source>
</reference>
<feature type="domain" description="Polyphosphate kinase C-terminal" evidence="10">
    <location>
        <begin position="518"/>
        <end position="678"/>
    </location>
</feature>
<dbReference type="GO" id="GO:0046872">
    <property type="term" value="F:metal ion binding"/>
    <property type="evidence" value="ECO:0007669"/>
    <property type="project" value="UniProtKB-KW"/>
</dbReference>
<keyword evidence="6" id="KW-0479">Metal-binding</keyword>
<dbReference type="InterPro" id="IPR024953">
    <property type="entry name" value="PP_kinase_middle"/>
</dbReference>
<dbReference type="Pfam" id="PF17941">
    <property type="entry name" value="PP_kinase_C_1"/>
    <property type="match status" value="1"/>
</dbReference>
<evidence type="ECO:0000259" key="11">
    <source>
        <dbReference type="Pfam" id="PF17941"/>
    </source>
</evidence>
<dbReference type="SUPFAM" id="SSF143724">
    <property type="entry name" value="PHP14-like"/>
    <property type="match status" value="1"/>
</dbReference>
<keyword evidence="13" id="KW-1185">Reference proteome</keyword>
<feature type="binding site" evidence="6">
    <location>
        <position position="607"/>
    </location>
    <ligand>
        <name>ATP</name>
        <dbReference type="ChEBI" id="CHEBI:30616"/>
    </ligand>
</feature>
<dbReference type="AlphaFoldDB" id="A0A1W2H7U6"/>
<dbReference type="Pfam" id="PF02503">
    <property type="entry name" value="PP_kinase"/>
    <property type="match status" value="1"/>
</dbReference>
<dbReference type="CDD" id="cd09168">
    <property type="entry name" value="PLDc_PaPPK1_C2_like"/>
    <property type="match status" value="1"/>
</dbReference>
<comment type="function">
    <text evidence="6 7">Catalyzes the reversible transfer of the terminal phosphate of ATP to form a long-chain polyphosphate (polyP).</text>
</comment>
<feature type="binding site" evidence="6">
    <location>
        <position position="579"/>
    </location>
    <ligand>
        <name>ATP</name>
        <dbReference type="ChEBI" id="CHEBI:30616"/>
    </ligand>
</feature>
<evidence type="ECO:0000313" key="12">
    <source>
        <dbReference type="EMBL" id="SMD44975.1"/>
    </source>
</evidence>
<dbReference type="InterPro" id="IPR041108">
    <property type="entry name" value="PP_kinase_C_1"/>
</dbReference>
<dbReference type="GO" id="GO:0008976">
    <property type="term" value="F:polyphosphate kinase activity"/>
    <property type="evidence" value="ECO:0007669"/>
    <property type="project" value="UniProtKB-UniRule"/>
</dbReference>
<dbReference type="InterPro" id="IPR036832">
    <property type="entry name" value="PPK_N_dom_sf"/>
</dbReference>
<feature type="binding site" evidence="6">
    <location>
        <position position="389"/>
    </location>
    <ligand>
        <name>Mg(2+)</name>
        <dbReference type="ChEBI" id="CHEBI:18420"/>
    </ligand>
</feature>
<keyword evidence="1 6" id="KW-0597">Phosphoprotein</keyword>
<accession>A0A1W2H7U6</accession>
<dbReference type="PIRSF" id="PIRSF015589">
    <property type="entry name" value="PP_kinase"/>
    <property type="match status" value="1"/>
</dbReference>
<dbReference type="Gene3D" id="3.30.1840.10">
    <property type="entry name" value="Polyphosphate kinase middle domain"/>
    <property type="match status" value="1"/>
</dbReference>
<dbReference type="Pfam" id="PF13089">
    <property type="entry name" value="PP_kinase_N"/>
    <property type="match status" value="1"/>
</dbReference>
<organism evidence="12 13">
    <name type="scientific">Aquiflexum balticum DSM 16537</name>
    <dbReference type="NCBI Taxonomy" id="758820"/>
    <lineage>
        <taxon>Bacteria</taxon>
        <taxon>Pseudomonadati</taxon>
        <taxon>Bacteroidota</taxon>
        <taxon>Cytophagia</taxon>
        <taxon>Cytophagales</taxon>
        <taxon>Cyclobacteriaceae</taxon>
        <taxon>Aquiflexum</taxon>
    </lineage>
</organism>
<evidence type="ECO:0000259" key="8">
    <source>
        <dbReference type="Pfam" id="PF02503"/>
    </source>
</evidence>
<evidence type="ECO:0000256" key="4">
    <source>
        <dbReference type="ARBA" id="ARBA00022777"/>
    </source>
</evidence>
<evidence type="ECO:0000259" key="9">
    <source>
        <dbReference type="Pfam" id="PF13089"/>
    </source>
</evidence>
<dbReference type="InterPro" id="IPR025200">
    <property type="entry name" value="PPK_C_dom2"/>
</dbReference>
<evidence type="ECO:0000256" key="5">
    <source>
        <dbReference type="ARBA" id="ARBA00022840"/>
    </source>
</evidence>
<dbReference type="PANTHER" id="PTHR30218">
    <property type="entry name" value="POLYPHOSPHATE KINASE"/>
    <property type="match status" value="1"/>
</dbReference>
<evidence type="ECO:0000256" key="7">
    <source>
        <dbReference type="RuleBase" id="RU003800"/>
    </source>
</evidence>
<feature type="active site" description="Phosphohistidine intermediate" evidence="6">
    <location>
        <position position="449"/>
    </location>
</feature>
<dbReference type="Proteomes" id="UP000192333">
    <property type="component" value="Chromosome I"/>
</dbReference>
<dbReference type="NCBIfam" id="NF003917">
    <property type="entry name" value="PRK05443.1-1"/>
    <property type="match status" value="1"/>
</dbReference>
<dbReference type="STRING" id="758820.SAMN00777080_3613"/>
<dbReference type="Pfam" id="PF13090">
    <property type="entry name" value="PP_kinase_C"/>
    <property type="match status" value="1"/>
</dbReference>
<comment type="cofactor">
    <cofactor evidence="6">
        <name>Mg(2+)</name>
        <dbReference type="ChEBI" id="CHEBI:18420"/>
    </cofactor>
</comment>
<keyword evidence="3 6" id="KW-0547">Nucleotide-binding</keyword>
<comment type="similarity">
    <text evidence="6 7">Belongs to the polyphosphate kinase 1 (PPK1) family.</text>
</comment>
<dbReference type="SUPFAM" id="SSF56024">
    <property type="entry name" value="Phospholipase D/nuclease"/>
    <property type="match status" value="2"/>
</dbReference>
<feature type="domain" description="Polyphosphate kinase middle" evidence="8">
    <location>
        <begin position="132"/>
        <end position="315"/>
    </location>
</feature>
<dbReference type="Gene3D" id="1.20.58.310">
    <property type="entry name" value="Polyphosphate kinase N-terminal domain"/>
    <property type="match status" value="1"/>
</dbReference>
<proteinExistence type="inferred from homology"/>